<name>A0ACB9FFP1_ARCLA</name>
<dbReference type="Proteomes" id="UP001055879">
    <property type="component" value="Linkage Group LG01"/>
</dbReference>
<sequence>MGCFQSKTANVQSPDQVPESKPDLANGDEGSDRGVRAFKEFELTELRAATNGFSSELIVSESGERAPNVVYRGKLRTNKRQWMAPETLRNEQANEKSDVYNYGVVLWEITTEKIPWDDLNLMQVIGAVGFLNRQLEIPKDVDPIWASFIQSCWCR</sequence>
<accession>A0ACB9FFP1</accession>
<reference evidence="1 2" key="2">
    <citation type="journal article" date="2022" name="Mol. Ecol. Resour.">
        <title>The genomes of chicory, endive, great burdock and yacon provide insights into Asteraceae paleo-polyploidization history and plant inulin production.</title>
        <authorList>
            <person name="Fan W."/>
            <person name="Wang S."/>
            <person name="Wang H."/>
            <person name="Wang A."/>
            <person name="Jiang F."/>
            <person name="Liu H."/>
            <person name="Zhao H."/>
            <person name="Xu D."/>
            <person name="Zhang Y."/>
        </authorList>
    </citation>
    <scope>NUCLEOTIDE SEQUENCE [LARGE SCALE GENOMIC DNA]</scope>
    <source>
        <strain evidence="2">cv. Niubang</strain>
    </source>
</reference>
<organism evidence="1 2">
    <name type="scientific">Arctium lappa</name>
    <name type="common">Greater burdock</name>
    <name type="synonym">Lappa major</name>
    <dbReference type="NCBI Taxonomy" id="4217"/>
    <lineage>
        <taxon>Eukaryota</taxon>
        <taxon>Viridiplantae</taxon>
        <taxon>Streptophyta</taxon>
        <taxon>Embryophyta</taxon>
        <taxon>Tracheophyta</taxon>
        <taxon>Spermatophyta</taxon>
        <taxon>Magnoliopsida</taxon>
        <taxon>eudicotyledons</taxon>
        <taxon>Gunneridae</taxon>
        <taxon>Pentapetalae</taxon>
        <taxon>asterids</taxon>
        <taxon>campanulids</taxon>
        <taxon>Asterales</taxon>
        <taxon>Asteraceae</taxon>
        <taxon>Carduoideae</taxon>
        <taxon>Cardueae</taxon>
        <taxon>Arctiinae</taxon>
        <taxon>Arctium</taxon>
    </lineage>
</organism>
<comment type="caution">
    <text evidence="1">The sequence shown here is derived from an EMBL/GenBank/DDBJ whole genome shotgun (WGS) entry which is preliminary data.</text>
</comment>
<proteinExistence type="predicted"/>
<evidence type="ECO:0000313" key="1">
    <source>
        <dbReference type="EMBL" id="KAI3769950.1"/>
    </source>
</evidence>
<gene>
    <name evidence="1" type="ORF">L6452_01065</name>
</gene>
<keyword evidence="2" id="KW-1185">Reference proteome</keyword>
<protein>
    <submittedName>
        <fullName evidence="1">Uncharacterized protein</fullName>
    </submittedName>
</protein>
<dbReference type="EMBL" id="CM042047">
    <property type="protein sequence ID" value="KAI3769950.1"/>
    <property type="molecule type" value="Genomic_DNA"/>
</dbReference>
<evidence type="ECO:0000313" key="2">
    <source>
        <dbReference type="Proteomes" id="UP001055879"/>
    </source>
</evidence>
<reference evidence="2" key="1">
    <citation type="journal article" date="2022" name="Mol. Ecol. Resour.">
        <title>The genomes of chicory, endive, great burdock and yacon provide insights into Asteraceae palaeo-polyploidization history and plant inulin production.</title>
        <authorList>
            <person name="Fan W."/>
            <person name="Wang S."/>
            <person name="Wang H."/>
            <person name="Wang A."/>
            <person name="Jiang F."/>
            <person name="Liu H."/>
            <person name="Zhao H."/>
            <person name="Xu D."/>
            <person name="Zhang Y."/>
        </authorList>
    </citation>
    <scope>NUCLEOTIDE SEQUENCE [LARGE SCALE GENOMIC DNA]</scope>
    <source>
        <strain evidence="2">cv. Niubang</strain>
    </source>
</reference>